<dbReference type="EMBL" id="VULX01000010">
    <property type="protein sequence ID" value="MSR91401.1"/>
    <property type="molecule type" value="Genomic_DNA"/>
</dbReference>
<proteinExistence type="predicted"/>
<dbReference type="Proteomes" id="UP000460287">
    <property type="component" value="Unassembled WGS sequence"/>
</dbReference>
<gene>
    <name evidence="2" type="ORF">FYJ33_08230</name>
</gene>
<keyword evidence="1" id="KW-0812">Transmembrane</keyword>
<evidence type="ECO:0000256" key="1">
    <source>
        <dbReference type="SAM" id="Phobius"/>
    </source>
</evidence>
<keyword evidence="1" id="KW-1133">Transmembrane helix</keyword>
<evidence type="ECO:0000313" key="2">
    <source>
        <dbReference type="EMBL" id="MSR91401.1"/>
    </source>
</evidence>
<sequence length="75" mass="8890">MNCLNIFKIYNKKLIKKEKLMYSFKDVKKNFMSFILVVVSITMTLWFVLIGYYLNSTIKNNMQKAISLSVFHLEA</sequence>
<keyword evidence="1" id="KW-0472">Membrane</keyword>
<feature type="transmembrane region" description="Helical" evidence="1">
    <location>
        <begin position="31"/>
        <end position="54"/>
    </location>
</feature>
<name>A0A7X2MYG6_9CLOT</name>
<evidence type="ECO:0000313" key="3">
    <source>
        <dbReference type="Proteomes" id="UP000460287"/>
    </source>
</evidence>
<dbReference type="AlphaFoldDB" id="A0A7X2MYG6"/>
<comment type="caution">
    <text evidence="2">The sequence shown here is derived from an EMBL/GenBank/DDBJ whole genome shotgun (WGS) entry which is preliminary data.</text>
</comment>
<organism evidence="2 3">
    <name type="scientific">Inconstantimicrobium porci</name>
    <dbReference type="NCBI Taxonomy" id="2652291"/>
    <lineage>
        <taxon>Bacteria</taxon>
        <taxon>Bacillati</taxon>
        <taxon>Bacillota</taxon>
        <taxon>Clostridia</taxon>
        <taxon>Eubacteriales</taxon>
        <taxon>Clostridiaceae</taxon>
        <taxon>Inconstantimicrobium</taxon>
    </lineage>
</organism>
<accession>A0A7X2MYG6</accession>
<keyword evidence="3" id="KW-1185">Reference proteome</keyword>
<reference evidence="2 3" key="1">
    <citation type="submission" date="2019-08" db="EMBL/GenBank/DDBJ databases">
        <title>In-depth cultivation of the pig gut microbiome towards novel bacterial diversity and tailored functional studies.</title>
        <authorList>
            <person name="Wylensek D."/>
            <person name="Hitch T.C.A."/>
            <person name="Clavel T."/>
        </authorList>
    </citation>
    <scope>NUCLEOTIDE SEQUENCE [LARGE SCALE GENOMIC DNA]</scope>
    <source>
        <strain evidence="2 3">WCA-383-APC-5B</strain>
    </source>
</reference>
<protein>
    <submittedName>
        <fullName evidence="2">Uncharacterized protein</fullName>
    </submittedName>
</protein>
<dbReference type="RefSeq" id="WP_154531292.1">
    <property type="nucleotide sequence ID" value="NZ_VULX01000010.1"/>
</dbReference>